<dbReference type="STRING" id="1297750.SAMN05444405_105118"/>
<dbReference type="EMBL" id="FQTV01000005">
    <property type="protein sequence ID" value="SHF10769.1"/>
    <property type="molecule type" value="Genomic_DNA"/>
</dbReference>
<accession>A0A1M4YY62</accession>
<organism evidence="1 2">
    <name type="scientific">Bacteroides luti</name>
    <dbReference type="NCBI Taxonomy" id="1297750"/>
    <lineage>
        <taxon>Bacteria</taxon>
        <taxon>Pseudomonadati</taxon>
        <taxon>Bacteroidota</taxon>
        <taxon>Bacteroidia</taxon>
        <taxon>Bacteroidales</taxon>
        <taxon>Bacteroidaceae</taxon>
        <taxon>Bacteroides</taxon>
    </lineage>
</organism>
<dbReference type="Proteomes" id="UP000184509">
    <property type="component" value="Unassembled WGS sequence"/>
</dbReference>
<name>A0A1M4YY62_9BACE</name>
<protein>
    <submittedName>
        <fullName evidence="1">Predicted Fe-Mo cluster-binding protein, NifX family</fullName>
    </submittedName>
</protein>
<evidence type="ECO:0000313" key="1">
    <source>
        <dbReference type="EMBL" id="SHF10769.1"/>
    </source>
</evidence>
<keyword evidence="2" id="KW-1185">Reference proteome</keyword>
<proteinExistence type="predicted"/>
<dbReference type="SUPFAM" id="SSF53146">
    <property type="entry name" value="Nitrogenase accessory factor-like"/>
    <property type="match status" value="1"/>
</dbReference>
<dbReference type="AlphaFoldDB" id="A0A1M4YY62"/>
<dbReference type="Gene3D" id="3.30.420.130">
    <property type="entry name" value="Dinitrogenase iron-molybdenum cofactor biosynthesis domain"/>
    <property type="match status" value="1"/>
</dbReference>
<dbReference type="InterPro" id="IPR036105">
    <property type="entry name" value="DiNase_FeMo-co_biosyn_sf"/>
</dbReference>
<dbReference type="RefSeq" id="WP_073400286.1">
    <property type="nucleotide sequence ID" value="NZ_FQTV01000005.1"/>
</dbReference>
<dbReference type="OrthoDB" id="1121709at2"/>
<reference evidence="1 2" key="1">
    <citation type="submission" date="2016-11" db="EMBL/GenBank/DDBJ databases">
        <authorList>
            <person name="Jaros S."/>
            <person name="Januszkiewicz K."/>
            <person name="Wedrychowicz H."/>
        </authorList>
    </citation>
    <scope>NUCLEOTIDE SEQUENCE [LARGE SCALE GENOMIC DNA]</scope>
    <source>
        <strain evidence="1 2">DSM 26991</strain>
    </source>
</reference>
<evidence type="ECO:0000313" key="2">
    <source>
        <dbReference type="Proteomes" id="UP000184509"/>
    </source>
</evidence>
<gene>
    <name evidence="1" type="ORF">SAMN05444405_105118</name>
</gene>
<sequence length="133" mass="14759">MKIAIPVIDDSKHKYDIANGFNSTGSLCLYNKDSDQYSWIRIADLASNMGELLPALISKDVDNVITKHIHPMALQVFILKGVKVYLSEGFNLKENIDLFNQSKLHLCDAISSYADIQICGGQCSVCSTECNEK</sequence>